<evidence type="ECO:0000313" key="6">
    <source>
        <dbReference type="Proteomes" id="UP001139971"/>
    </source>
</evidence>
<dbReference type="Pfam" id="PF00264">
    <property type="entry name" value="Tyrosinase"/>
    <property type="match status" value="2"/>
</dbReference>
<evidence type="ECO:0000259" key="3">
    <source>
        <dbReference type="PROSITE" id="PS00497"/>
    </source>
</evidence>
<dbReference type="InterPro" id="IPR028994">
    <property type="entry name" value="Integrin_alpha_N"/>
</dbReference>
<gene>
    <name evidence="5" type="ORF">OD750_020535</name>
</gene>
<name>A0A9X4BM46_9GAMM</name>
<dbReference type="SUPFAM" id="SSF69318">
    <property type="entry name" value="Integrin alpha N-terminal domain"/>
    <property type="match status" value="1"/>
</dbReference>
<dbReference type="InterPro" id="IPR050316">
    <property type="entry name" value="Tyrosinase/Hemocyanin"/>
</dbReference>
<dbReference type="SUPFAM" id="SSF48056">
    <property type="entry name" value="Di-copper centre-containing domain"/>
    <property type="match status" value="1"/>
</dbReference>
<dbReference type="GO" id="GO:0016491">
    <property type="term" value="F:oxidoreductase activity"/>
    <property type="evidence" value="ECO:0007669"/>
    <property type="project" value="InterPro"/>
</dbReference>
<sequence>MAILAAAAPTASAQFVQVPGVGWEGQGADVVVLQLDGNPRPDMILMAYDNPNGANAFRYRVGLNLDNAGNTANWSANYVEVPGVGWEGQGAGAAVADFDGNGRPDLVLMAYDNPGGANGFRYKIGWNLDAQGVAANWTSHAQVAGVGWEGQGAAVVVGQIDADPRPDMIFIAYDNPGGANAFRYRVGLNVDTSGNATWAANFVDVPGVGWEGQGLGAALANLDGNARPDLVLMAYDNPANANSFRYRVGSNLDANGVAQAWAPGFQTLPGMGWEGQGAGLAISCLDADARADWVVMAYDNPSGANSFRYRVLPNRSQAPCPPPIGSVVAGAPQRKSITQLSAQELASLRRGYKQMIEWNNAPRDSANFRRSLKYWANMHAYFGSGCAPTSGISQPGMSGITAQSPANPNETATWCKCQHGTVQFLTWHRMYLYYFEQVLQAASGDPNLRLPFYDYETNGQLPASYRDGTPATNPLRIDNRLTSLNAGTSSLSPAVTSTTAAMNNTAYNGFNSSLESTPHGSVHCAIAVQSCPTGYMGAVPAAGNDPIFYSHHANIDRLYECWLAVSPNTRLPTNSGQLGTSYTFIDGAGNPVTRTVASMLTTAQLGYSYASGGGCPAGRQAVSAVAGAEPQVKKFQVVPNETKLQRGVTAVPLRIAPEARSAIAPTAEDADKPIKRALVVIEGLEVDESPHVMYEVYLKRSDGERSLVGVISFFGFGDHHEGHEAVASGRRVELDATEALRALGGTADAELVFEPTTGVTDSTVEKAAANISERANVRFRSVTIEVEK</sequence>
<comment type="caution">
    <text evidence="5">The sequence shown here is derived from an EMBL/GenBank/DDBJ whole genome shotgun (WGS) entry which is preliminary data.</text>
</comment>
<dbReference type="PRINTS" id="PR00092">
    <property type="entry name" value="TYROSINASE"/>
</dbReference>
<organism evidence="5 6">
    <name type="scientific">Tahibacter soli</name>
    <dbReference type="NCBI Taxonomy" id="2983605"/>
    <lineage>
        <taxon>Bacteria</taxon>
        <taxon>Pseudomonadati</taxon>
        <taxon>Pseudomonadota</taxon>
        <taxon>Gammaproteobacteria</taxon>
        <taxon>Lysobacterales</taxon>
        <taxon>Rhodanobacteraceae</taxon>
        <taxon>Tahibacter</taxon>
    </lineage>
</organism>
<evidence type="ECO:0000256" key="2">
    <source>
        <dbReference type="ARBA" id="ARBA00023008"/>
    </source>
</evidence>
<evidence type="ECO:0000256" key="1">
    <source>
        <dbReference type="ARBA" id="ARBA00022723"/>
    </source>
</evidence>
<feature type="domain" description="Tyrosinase copper-binding" evidence="4">
    <location>
        <begin position="545"/>
        <end position="556"/>
    </location>
</feature>
<dbReference type="InterPro" id="IPR002227">
    <property type="entry name" value="Tyrosinase_Cu-bd"/>
</dbReference>
<proteinExistence type="predicted"/>
<dbReference type="PANTHER" id="PTHR11474:SF76">
    <property type="entry name" value="SHKT DOMAIN-CONTAINING PROTEIN"/>
    <property type="match status" value="1"/>
</dbReference>
<dbReference type="EMBL" id="JAOVZO020000019">
    <property type="protein sequence ID" value="MDC8014939.1"/>
    <property type="molecule type" value="Genomic_DNA"/>
</dbReference>
<dbReference type="Gene3D" id="1.10.1280.10">
    <property type="entry name" value="Di-copper center containing domain from catechol oxidase"/>
    <property type="match status" value="1"/>
</dbReference>
<protein>
    <submittedName>
        <fullName evidence="5">Tyrosinase family protein</fullName>
    </submittedName>
</protein>
<keyword evidence="1" id="KW-0479">Metal-binding</keyword>
<dbReference type="PROSITE" id="PS00498">
    <property type="entry name" value="TYROSINASE_2"/>
    <property type="match status" value="1"/>
</dbReference>
<keyword evidence="2" id="KW-0186">Copper</keyword>
<dbReference type="GO" id="GO:0046872">
    <property type="term" value="F:metal ion binding"/>
    <property type="evidence" value="ECO:0007669"/>
    <property type="project" value="UniProtKB-KW"/>
</dbReference>
<evidence type="ECO:0000259" key="4">
    <source>
        <dbReference type="PROSITE" id="PS00498"/>
    </source>
</evidence>
<dbReference type="PROSITE" id="PS00497">
    <property type="entry name" value="TYROSINASE_1"/>
    <property type="match status" value="1"/>
</dbReference>
<dbReference type="InterPro" id="IPR008922">
    <property type="entry name" value="Di-copper_centre_dom_sf"/>
</dbReference>
<dbReference type="PANTHER" id="PTHR11474">
    <property type="entry name" value="TYROSINASE FAMILY MEMBER"/>
    <property type="match status" value="1"/>
</dbReference>
<dbReference type="Proteomes" id="UP001139971">
    <property type="component" value="Unassembled WGS sequence"/>
</dbReference>
<dbReference type="AlphaFoldDB" id="A0A9X4BM46"/>
<reference evidence="5" key="1">
    <citation type="submission" date="2023-02" db="EMBL/GenBank/DDBJ databases">
        <title>Tahibacter soli sp. nov. isolated from soil.</title>
        <authorList>
            <person name="Baek J.H."/>
            <person name="Lee J.K."/>
            <person name="Choi D.G."/>
            <person name="Jeon C.O."/>
        </authorList>
    </citation>
    <scope>NUCLEOTIDE SEQUENCE</scope>
    <source>
        <strain evidence="5">BL</strain>
    </source>
</reference>
<feature type="domain" description="Tyrosinase copper-binding" evidence="3">
    <location>
        <begin position="419"/>
        <end position="436"/>
    </location>
</feature>
<accession>A0A9X4BM46</accession>
<keyword evidence="6" id="KW-1185">Reference proteome</keyword>
<evidence type="ECO:0000313" key="5">
    <source>
        <dbReference type="EMBL" id="MDC8014939.1"/>
    </source>
</evidence>
<dbReference type="RefSeq" id="WP_263540823.1">
    <property type="nucleotide sequence ID" value="NZ_JAOVZO020000019.1"/>
</dbReference>